<dbReference type="GO" id="GO:0000776">
    <property type="term" value="C:kinetochore"/>
    <property type="evidence" value="ECO:0007669"/>
    <property type="project" value="InterPro"/>
</dbReference>
<dbReference type="GO" id="GO:0051455">
    <property type="term" value="P:spindle attachment to meiosis I kinetochore"/>
    <property type="evidence" value="ECO:0007669"/>
    <property type="project" value="TreeGrafter"/>
</dbReference>
<accession>A0AAD4XJA3</accession>
<feature type="region of interest" description="Disordered" evidence="4">
    <location>
        <begin position="289"/>
        <end position="396"/>
    </location>
</feature>
<dbReference type="GO" id="GO:0051315">
    <property type="term" value="P:attachment of mitotic spindle microtubules to kinetochore"/>
    <property type="evidence" value="ECO:0007669"/>
    <property type="project" value="TreeGrafter"/>
</dbReference>
<dbReference type="AlphaFoldDB" id="A0AAD4XJA3"/>
<dbReference type="Proteomes" id="UP001202328">
    <property type="component" value="Unassembled WGS sequence"/>
</dbReference>
<proteinExistence type="inferred from homology"/>
<dbReference type="PANTHER" id="PTHR16684">
    <property type="entry name" value="CENTROMERE PROTEIN C"/>
    <property type="match status" value="1"/>
</dbReference>
<comment type="subcellular location">
    <subcellularLocation>
        <location evidence="1">Nucleus</location>
    </subcellularLocation>
</comment>
<gene>
    <name evidence="5" type="ORF">MKW98_011250</name>
</gene>
<dbReference type="PANTHER" id="PTHR16684:SF11">
    <property type="entry name" value="CENTROMERE PROTEIN C"/>
    <property type="match status" value="1"/>
</dbReference>
<feature type="region of interest" description="Disordered" evidence="4">
    <location>
        <begin position="84"/>
        <end position="123"/>
    </location>
</feature>
<feature type="compositionally biased region" description="Basic and acidic residues" evidence="4">
    <location>
        <begin position="89"/>
        <end position="108"/>
    </location>
</feature>
<feature type="compositionally biased region" description="Basic and acidic residues" evidence="4">
    <location>
        <begin position="1"/>
        <end position="14"/>
    </location>
</feature>
<comment type="similarity">
    <text evidence="2">Belongs to the CENP-C/MIF2 family.</text>
</comment>
<evidence type="ECO:0000256" key="4">
    <source>
        <dbReference type="SAM" id="MobiDB-lite"/>
    </source>
</evidence>
<dbReference type="InterPro" id="IPR028386">
    <property type="entry name" value="CENP-C/Mif2/cnp3"/>
</dbReference>
<feature type="compositionally biased region" description="Polar residues" evidence="4">
    <location>
        <begin position="21"/>
        <end position="48"/>
    </location>
</feature>
<evidence type="ECO:0008006" key="7">
    <source>
        <dbReference type="Google" id="ProtNLM"/>
    </source>
</evidence>
<keyword evidence="3" id="KW-0539">Nucleus</keyword>
<organism evidence="5 6">
    <name type="scientific">Papaver atlanticum</name>
    <dbReference type="NCBI Taxonomy" id="357466"/>
    <lineage>
        <taxon>Eukaryota</taxon>
        <taxon>Viridiplantae</taxon>
        <taxon>Streptophyta</taxon>
        <taxon>Embryophyta</taxon>
        <taxon>Tracheophyta</taxon>
        <taxon>Spermatophyta</taxon>
        <taxon>Magnoliopsida</taxon>
        <taxon>Ranunculales</taxon>
        <taxon>Papaveraceae</taxon>
        <taxon>Papaveroideae</taxon>
        <taxon>Papaver</taxon>
    </lineage>
</organism>
<feature type="compositionally biased region" description="Polar residues" evidence="4">
    <location>
        <begin position="375"/>
        <end position="396"/>
    </location>
</feature>
<keyword evidence="6" id="KW-1185">Reference proteome</keyword>
<evidence type="ECO:0000313" key="6">
    <source>
        <dbReference type="Proteomes" id="UP001202328"/>
    </source>
</evidence>
<dbReference type="GO" id="GO:0019237">
    <property type="term" value="F:centromeric DNA binding"/>
    <property type="evidence" value="ECO:0007669"/>
    <property type="project" value="InterPro"/>
</dbReference>
<evidence type="ECO:0000256" key="2">
    <source>
        <dbReference type="ARBA" id="ARBA00010291"/>
    </source>
</evidence>
<dbReference type="EMBL" id="JAJJMB010008429">
    <property type="protein sequence ID" value="KAI3923620.1"/>
    <property type="molecule type" value="Genomic_DNA"/>
</dbReference>
<feature type="region of interest" description="Disordered" evidence="4">
    <location>
        <begin position="1"/>
        <end position="53"/>
    </location>
</feature>
<evidence type="ECO:0000256" key="3">
    <source>
        <dbReference type="ARBA" id="ARBA00023242"/>
    </source>
</evidence>
<feature type="region of interest" description="Disordered" evidence="4">
    <location>
        <begin position="243"/>
        <end position="271"/>
    </location>
</feature>
<reference evidence="5" key="1">
    <citation type="submission" date="2022-04" db="EMBL/GenBank/DDBJ databases">
        <title>A functionally conserved STORR gene fusion in Papaver species that diverged 16.8 million years ago.</title>
        <authorList>
            <person name="Catania T."/>
        </authorList>
    </citation>
    <scope>NUCLEOTIDE SEQUENCE</scope>
    <source>
        <strain evidence="5">S-188037</strain>
    </source>
</reference>
<feature type="compositionally biased region" description="Basic and acidic residues" evidence="4">
    <location>
        <begin position="357"/>
        <end position="370"/>
    </location>
</feature>
<name>A0AAD4XJA3_9MAGN</name>
<dbReference type="GO" id="GO:0005634">
    <property type="term" value="C:nucleus"/>
    <property type="evidence" value="ECO:0007669"/>
    <property type="project" value="UniProtKB-SubCell"/>
</dbReference>
<feature type="region of interest" description="Disordered" evidence="4">
    <location>
        <begin position="201"/>
        <end position="222"/>
    </location>
</feature>
<evidence type="ECO:0000313" key="5">
    <source>
        <dbReference type="EMBL" id="KAI3923620.1"/>
    </source>
</evidence>
<dbReference type="GO" id="GO:0051382">
    <property type="term" value="P:kinetochore assembly"/>
    <property type="evidence" value="ECO:0007669"/>
    <property type="project" value="InterPro"/>
</dbReference>
<evidence type="ECO:0000256" key="1">
    <source>
        <dbReference type="ARBA" id="ARBA00004123"/>
    </source>
</evidence>
<feature type="region of interest" description="Disordered" evidence="4">
    <location>
        <begin position="421"/>
        <end position="450"/>
    </location>
</feature>
<feature type="compositionally biased region" description="Basic and acidic residues" evidence="4">
    <location>
        <begin position="298"/>
        <end position="308"/>
    </location>
</feature>
<sequence>MAPAERAGKSRESLLEMGSLIRQSRNKTSTEIHLPTNTSMDQRASPTSPEGPLASLSLLKKRLSLKDQTTSLFSFRGLDYSPVRSTSPIKDKDIRDLSPDVESDHNNEGNDTTAEAPDKKASSTAFQSTMLVNDDSAGTNIVSKELSMETVVCTANRSIDAGGVLQDKVEDVCQETATSQQKETDLEGLLNTDYSGSLLDGVDSNAREHRPGNGDSLTANILPMQNREVQDMRPNGIASEQKEPGLEELPSGDIDCSASHFDGSVSAKGKHQTGDLFSDILSEQHAEMYPEPSLNENSTRKVPPENKSKRQKSRRKSLADESNTAMDRLQTGDALSENSDTLTEQQDEYLEPSLNESIKRKAPPENVIERRKSRQNTTIGNADESVSATGKHQTADVVSQNPEILAEQHDETLPELYLNKNKKKKASPQNKRERQITRQRSLEGAGTKWESGVRRRTRDRIRPLEYWKGERLLYGRGHESLLTVIGVKYDSPPKSKLEKPTFRVKSYVSDEYKELVENAALH</sequence>
<comment type="caution">
    <text evidence="5">The sequence shown here is derived from an EMBL/GenBank/DDBJ whole genome shotgun (WGS) entry which is preliminary data.</text>
</comment>
<protein>
    <recommendedName>
        <fullName evidence="7">Centromere protein C</fullName>
    </recommendedName>
</protein>